<dbReference type="AlphaFoldDB" id="A0ABD2YD82"/>
<dbReference type="InterPro" id="IPR015424">
    <property type="entry name" value="PyrdxlP-dep_Trfase"/>
</dbReference>
<organism evidence="2 3">
    <name type="scientific">Cinchona calisaya</name>
    <dbReference type="NCBI Taxonomy" id="153742"/>
    <lineage>
        <taxon>Eukaryota</taxon>
        <taxon>Viridiplantae</taxon>
        <taxon>Streptophyta</taxon>
        <taxon>Embryophyta</taxon>
        <taxon>Tracheophyta</taxon>
        <taxon>Spermatophyta</taxon>
        <taxon>Magnoliopsida</taxon>
        <taxon>eudicotyledons</taxon>
        <taxon>Gunneridae</taxon>
        <taxon>Pentapetalae</taxon>
        <taxon>asterids</taxon>
        <taxon>lamiids</taxon>
        <taxon>Gentianales</taxon>
        <taxon>Rubiaceae</taxon>
        <taxon>Cinchonoideae</taxon>
        <taxon>Cinchoneae</taxon>
        <taxon>Cinchona</taxon>
    </lineage>
</organism>
<dbReference type="EMBL" id="JBJUIK010000014">
    <property type="protein sequence ID" value="KAL3504983.1"/>
    <property type="molecule type" value="Genomic_DNA"/>
</dbReference>
<keyword evidence="3" id="KW-1185">Reference proteome</keyword>
<proteinExistence type="predicted"/>
<evidence type="ECO:0000313" key="3">
    <source>
        <dbReference type="Proteomes" id="UP001630127"/>
    </source>
</evidence>
<comment type="catalytic activity">
    <reaction evidence="1">
        <text>(6R)-5,10-methylene-5,6,7,8-tetrahydrofolate + glycine + H2O = (6S)-5,6,7,8-tetrahydrofolate + L-serine</text>
        <dbReference type="Rhea" id="RHEA:15481"/>
        <dbReference type="ChEBI" id="CHEBI:15377"/>
        <dbReference type="ChEBI" id="CHEBI:15636"/>
        <dbReference type="ChEBI" id="CHEBI:33384"/>
        <dbReference type="ChEBI" id="CHEBI:57305"/>
        <dbReference type="ChEBI" id="CHEBI:57453"/>
        <dbReference type="EC" id="2.1.2.1"/>
    </reaction>
</comment>
<protein>
    <submittedName>
        <fullName evidence="2">Uncharacterized protein</fullName>
    </submittedName>
</protein>
<sequence>MYDFENKINQSVFPGLQGGPHYYKCLSCCTATGHDTRIQVISRASFQELLKVCRGIDWSRIEKILESVHIAANKNTLPGMCQPWFLEAFAWEPRLSHLEDLLKRISSKLLSSFMLL</sequence>
<dbReference type="GO" id="GO:0004372">
    <property type="term" value="F:glycine hydroxymethyltransferase activity"/>
    <property type="evidence" value="ECO:0007669"/>
    <property type="project" value="UniProtKB-EC"/>
</dbReference>
<dbReference type="InterPro" id="IPR049943">
    <property type="entry name" value="Ser_HO-MeTrfase-like"/>
</dbReference>
<comment type="caution">
    <text evidence="2">The sequence shown here is derived from an EMBL/GenBank/DDBJ whole genome shotgun (WGS) entry which is preliminary data.</text>
</comment>
<dbReference type="PANTHER" id="PTHR11680">
    <property type="entry name" value="SERINE HYDROXYMETHYLTRANSFERASE"/>
    <property type="match status" value="1"/>
</dbReference>
<gene>
    <name evidence="2" type="ORF">ACH5RR_034824</name>
</gene>
<dbReference type="SUPFAM" id="SSF53383">
    <property type="entry name" value="PLP-dependent transferases"/>
    <property type="match status" value="1"/>
</dbReference>
<evidence type="ECO:0000313" key="2">
    <source>
        <dbReference type="EMBL" id="KAL3504983.1"/>
    </source>
</evidence>
<accession>A0ABD2YD82</accession>
<reference evidence="2 3" key="1">
    <citation type="submission" date="2024-11" db="EMBL/GenBank/DDBJ databases">
        <title>A near-complete genome assembly of Cinchona calisaya.</title>
        <authorList>
            <person name="Lian D.C."/>
            <person name="Zhao X.W."/>
            <person name="Wei L."/>
        </authorList>
    </citation>
    <scope>NUCLEOTIDE SEQUENCE [LARGE SCALE GENOMIC DNA]</scope>
    <source>
        <tissue evidence="2">Nenye</tissue>
    </source>
</reference>
<evidence type="ECO:0000256" key="1">
    <source>
        <dbReference type="ARBA" id="ARBA00001528"/>
    </source>
</evidence>
<dbReference type="PANTHER" id="PTHR11680:SF28">
    <property type="entry name" value="SERINE HYDROXYMETHYLTRANSFERASE, MITOCHONDRIAL"/>
    <property type="match status" value="1"/>
</dbReference>
<dbReference type="Proteomes" id="UP001630127">
    <property type="component" value="Unassembled WGS sequence"/>
</dbReference>
<name>A0ABD2YD82_9GENT</name>